<proteinExistence type="predicted"/>
<evidence type="ECO:0000313" key="3">
    <source>
        <dbReference type="Proteomes" id="UP000324800"/>
    </source>
</evidence>
<dbReference type="EMBL" id="SNRW01043884">
    <property type="protein sequence ID" value="KAA6326339.1"/>
    <property type="molecule type" value="Genomic_DNA"/>
</dbReference>
<gene>
    <name evidence="2" type="ORF">EZS28_037321</name>
    <name evidence="1" type="ORF">EZS28_053964</name>
</gene>
<accession>A0A5J4UB67</accession>
<dbReference type="EMBL" id="SNRW01018626">
    <property type="protein sequence ID" value="KAA6367152.1"/>
    <property type="molecule type" value="Genomic_DNA"/>
</dbReference>
<evidence type="ECO:0000313" key="1">
    <source>
        <dbReference type="EMBL" id="KAA6326339.1"/>
    </source>
</evidence>
<sequence length="30" mass="3405">MKQKTKNITAPITRRIAKTIRKIAQPGILD</sequence>
<protein>
    <submittedName>
        <fullName evidence="2">Uncharacterized protein</fullName>
    </submittedName>
</protein>
<reference evidence="2 3" key="1">
    <citation type="submission" date="2019-03" db="EMBL/GenBank/DDBJ databases">
        <title>Single cell metagenomics reveals metabolic interactions within the superorganism composed of flagellate Streblomastix strix and complex community of Bacteroidetes bacteria on its surface.</title>
        <authorList>
            <person name="Treitli S.C."/>
            <person name="Kolisko M."/>
            <person name="Husnik F."/>
            <person name="Keeling P."/>
            <person name="Hampl V."/>
        </authorList>
    </citation>
    <scope>NUCLEOTIDE SEQUENCE [LARGE SCALE GENOMIC DNA]</scope>
    <source>
        <strain evidence="2">ST1C</strain>
    </source>
</reference>
<feature type="non-terminal residue" evidence="2">
    <location>
        <position position="30"/>
    </location>
</feature>
<dbReference type="AlphaFoldDB" id="A0A5J4UB67"/>
<name>A0A5J4UB67_9EUKA</name>
<evidence type="ECO:0000313" key="2">
    <source>
        <dbReference type="EMBL" id="KAA6367152.1"/>
    </source>
</evidence>
<comment type="caution">
    <text evidence="2">The sequence shown here is derived from an EMBL/GenBank/DDBJ whole genome shotgun (WGS) entry which is preliminary data.</text>
</comment>
<organism evidence="2 3">
    <name type="scientific">Streblomastix strix</name>
    <dbReference type="NCBI Taxonomy" id="222440"/>
    <lineage>
        <taxon>Eukaryota</taxon>
        <taxon>Metamonada</taxon>
        <taxon>Preaxostyla</taxon>
        <taxon>Oxymonadida</taxon>
        <taxon>Streblomastigidae</taxon>
        <taxon>Streblomastix</taxon>
    </lineage>
</organism>
<dbReference type="Proteomes" id="UP000324800">
    <property type="component" value="Unassembled WGS sequence"/>
</dbReference>